<evidence type="ECO:0000256" key="6">
    <source>
        <dbReference type="PROSITE-ProRule" id="PRU00169"/>
    </source>
</evidence>
<dbReference type="InterPro" id="IPR011006">
    <property type="entry name" value="CheY-like_superfamily"/>
</dbReference>
<evidence type="ECO:0000256" key="7">
    <source>
        <dbReference type="PROSITE-ProRule" id="PRU01091"/>
    </source>
</evidence>
<proteinExistence type="predicted"/>
<evidence type="ECO:0000256" key="1">
    <source>
        <dbReference type="ARBA" id="ARBA00022553"/>
    </source>
</evidence>
<comment type="caution">
    <text evidence="11">The sequence shown here is derived from an EMBL/GenBank/DDBJ whole genome shotgun (WGS) entry which is preliminary data.</text>
</comment>
<sequence>MNLQILLVGPTREWSTDLVAFLGGHGVDVLLSNDPAQLMRRVALDAPALILLCDNLPGATSVGLLEALRQAGCDTSVIMLGERVDAIEKIICLELGADDYLDMPCNPRELLSRIRNVMRHRPRTAPATGATADASVFGDFRLDIARRALLRNGTFVSLQGSAFALLQLFVEHPMKVLSRASLITLLQGRGSGACERSLDVLVCRLRRVIETDPGQPRFIQTVRGHGYVFNPRGGDSAGAPVGNGGRARAVASDARRAASAPASRVEVSGKFFQAPRSGSVAPAVRSRA</sequence>
<evidence type="ECO:0000259" key="10">
    <source>
        <dbReference type="PROSITE" id="PS51755"/>
    </source>
</evidence>
<accession>A0ABT3ZHQ2</accession>
<dbReference type="PROSITE" id="PS51755">
    <property type="entry name" value="OMPR_PHOB"/>
    <property type="match status" value="1"/>
</dbReference>
<dbReference type="InterPro" id="IPR001867">
    <property type="entry name" value="OmpR/PhoB-type_DNA-bd"/>
</dbReference>
<protein>
    <submittedName>
        <fullName evidence="11">Winged helix-turn-helix domain-containing protein</fullName>
    </submittedName>
</protein>
<keyword evidence="2" id="KW-0902">Two-component regulatory system</keyword>
<evidence type="ECO:0000313" key="11">
    <source>
        <dbReference type="EMBL" id="MCY0386051.1"/>
    </source>
</evidence>
<keyword evidence="4 7" id="KW-0238">DNA-binding</keyword>
<feature type="region of interest" description="Disordered" evidence="8">
    <location>
        <begin position="233"/>
        <end position="264"/>
    </location>
</feature>
<evidence type="ECO:0000259" key="9">
    <source>
        <dbReference type="PROSITE" id="PS50110"/>
    </source>
</evidence>
<dbReference type="Pfam" id="PF00072">
    <property type="entry name" value="Response_reg"/>
    <property type="match status" value="1"/>
</dbReference>
<dbReference type="InterPro" id="IPR036388">
    <property type="entry name" value="WH-like_DNA-bd_sf"/>
</dbReference>
<comment type="caution">
    <text evidence="6">Lacks conserved residue(s) required for the propagation of feature annotation.</text>
</comment>
<feature type="domain" description="Response regulatory" evidence="9">
    <location>
        <begin position="4"/>
        <end position="118"/>
    </location>
</feature>
<evidence type="ECO:0000256" key="2">
    <source>
        <dbReference type="ARBA" id="ARBA00023012"/>
    </source>
</evidence>
<dbReference type="PANTHER" id="PTHR48111">
    <property type="entry name" value="REGULATOR OF RPOS"/>
    <property type="match status" value="1"/>
</dbReference>
<keyword evidence="5" id="KW-0804">Transcription</keyword>
<evidence type="ECO:0000256" key="4">
    <source>
        <dbReference type="ARBA" id="ARBA00023125"/>
    </source>
</evidence>
<dbReference type="SMART" id="SM00862">
    <property type="entry name" value="Trans_reg_C"/>
    <property type="match status" value="1"/>
</dbReference>
<dbReference type="PANTHER" id="PTHR48111:SF4">
    <property type="entry name" value="DNA-BINDING DUAL TRANSCRIPTIONAL REGULATOR OMPR"/>
    <property type="match status" value="1"/>
</dbReference>
<keyword evidence="12" id="KW-1185">Reference proteome</keyword>
<evidence type="ECO:0000256" key="8">
    <source>
        <dbReference type="SAM" id="MobiDB-lite"/>
    </source>
</evidence>
<feature type="domain" description="OmpR/PhoB-type" evidence="10">
    <location>
        <begin position="132"/>
        <end position="231"/>
    </location>
</feature>
<reference evidence="11" key="1">
    <citation type="submission" date="2022-11" db="EMBL/GenBank/DDBJ databases">
        <title>Robbsia betulipollinis sp. nov., isolated from pollen of birch (Betula pendula).</title>
        <authorList>
            <person name="Shi H."/>
            <person name="Ambika Manirajan B."/>
            <person name="Ratering S."/>
            <person name="Geissler-Plaum R."/>
            <person name="Schnell S."/>
        </authorList>
    </citation>
    <scope>NUCLEOTIDE SEQUENCE</scope>
    <source>
        <strain evidence="11">Bb-Pol-6</strain>
    </source>
</reference>
<dbReference type="InterPro" id="IPR001789">
    <property type="entry name" value="Sig_transdc_resp-reg_receiver"/>
</dbReference>
<evidence type="ECO:0000256" key="3">
    <source>
        <dbReference type="ARBA" id="ARBA00023015"/>
    </source>
</evidence>
<gene>
    <name evidence="11" type="ORF">OVY01_02085</name>
</gene>
<dbReference type="CDD" id="cd00383">
    <property type="entry name" value="trans_reg_C"/>
    <property type="match status" value="1"/>
</dbReference>
<dbReference type="SUPFAM" id="SSF46894">
    <property type="entry name" value="C-terminal effector domain of the bipartite response regulators"/>
    <property type="match status" value="1"/>
</dbReference>
<dbReference type="EMBL" id="JAPMXC010000001">
    <property type="protein sequence ID" value="MCY0386051.1"/>
    <property type="molecule type" value="Genomic_DNA"/>
</dbReference>
<name>A0ABT3ZHQ2_9BURK</name>
<feature type="compositionally biased region" description="Low complexity" evidence="8">
    <location>
        <begin position="246"/>
        <end position="264"/>
    </location>
</feature>
<keyword evidence="3" id="KW-0805">Transcription regulation</keyword>
<dbReference type="PROSITE" id="PS50110">
    <property type="entry name" value="RESPONSE_REGULATORY"/>
    <property type="match status" value="1"/>
</dbReference>
<dbReference type="RefSeq" id="WP_267845273.1">
    <property type="nucleotide sequence ID" value="NZ_JAPMXC010000001.1"/>
</dbReference>
<keyword evidence="1" id="KW-0597">Phosphoprotein</keyword>
<dbReference type="SUPFAM" id="SSF52172">
    <property type="entry name" value="CheY-like"/>
    <property type="match status" value="1"/>
</dbReference>
<dbReference type="Pfam" id="PF00486">
    <property type="entry name" value="Trans_reg_C"/>
    <property type="match status" value="1"/>
</dbReference>
<dbReference type="Gene3D" id="3.40.50.2300">
    <property type="match status" value="1"/>
</dbReference>
<evidence type="ECO:0000256" key="5">
    <source>
        <dbReference type="ARBA" id="ARBA00023163"/>
    </source>
</evidence>
<dbReference type="InterPro" id="IPR039420">
    <property type="entry name" value="WalR-like"/>
</dbReference>
<dbReference type="Proteomes" id="UP001082899">
    <property type="component" value="Unassembled WGS sequence"/>
</dbReference>
<evidence type="ECO:0000313" key="12">
    <source>
        <dbReference type="Proteomes" id="UP001082899"/>
    </source>
</evidence>
<feature type="DNA-binding region" description="OmpR/PhoB-type" evidence="7">
    <location>
        <begin position="132"/>
        <end position="231"/>
    </location>
</feature>
<dbReference type="SMART" id="SM00448">
    <property type="entry name" value="REC"/>
    <property type="match status" value="1"/>
</dbReference>
<dbReference type="Gene3D" id="1.10.10.10">
    <property type="entry name" value="Winged helix-like DNA-binding domain superfamily/Winged helix DNA-binding domain"/>
    <property type="match status" value="1"/>
</dbReference>
<dbReference type="InterPro" id="IPR016032">
    <property type="entry name" value="Sig_transdc_resp-reg_C-effctor"/>
</dbReference>
<organism evidence="11 12">
    <name type="scientific">Robbsia betulipollinis</name>
    <dbReference type="NCBI Taxonomy" id="2981849"/>
    <lineage>
        <taxon>Bacteria</taxon>
        <taxon>Pseudomonadati</taxon>
        <taxon>Pseudomonadota</taxon>
        <taxon>Betaproteobacteria</taxon>
        <taxon>Burkholderiales</taxon>
        <taxon>Burkholderiaceae</taxon>
        <taxon>Robbsia</taxon>
    </lineage>
</organism>